<dbReference type="SUPFAM" id="SSF52343">
    <property type="entry name" value="Ferredoxin reductase-like, C-terminal NADP-linked domain"/>
    <property type="match status" value="1"/>
</dbReference>
<evidence type="ECO:0000256" key="19">
    <source>
        <dbReference type="ARBA" id="ARBA00023053"/>
    </source>
</evidence>
<dbReference type="InterPro" id="IPR010205">
    <property type="entry name" value="NqrF"/>
</dbReference>
<evidence type="ECO:0000256" key="17">
    <source>
        <dbReference type="ARBA" id="ARBA00023014"/>
    </source>
</evidence>
<dbReference type="InterPro" id="IPR036010">
    <property type="entry name" value="2Fe-2S_ferredoxin-like_sf"/>
</dbReference>
<keyword evidence="13" id="KW-0479">Metal-binding</keyword>
<keyword evidence="19" id="KW-0915">Sodium</keyword>
<keyword evidence="14" id="KW-0274">FAD</keyword>
<evidence type="ECO:0000256" key="7">
    <source>
        <dbReference type="ARBA" id="ARBA00019729"/>
    </source>
</evidence>
<dbReference type="Gene3D" id="3.40.50.80">
    <property type="entry name" value="Nucleotide-binding domain of ferredoxin-NADP reductase (FNR) module"/>
    <property type="match status" value="1"/>
</dbReference>
<dbReference type="InterPro" id="IPR008333">
    <property type="entry name" value="Cbr1-like_FAD-bd_dom"/>
</dbReference>
<dbReference type="Gene3D" id="2.40.30.10">
    <property type="entry name" value="Translation factors"/>
    <property type="match status" value="1"/>
</dbReference>
<comment type="cofactor">
    <cofactor evidence="1">
        <name>FAD</name>
        <dbReference type="ChEBI" id="CHEBI:57692"/>
    </cofactor>
</comment>
<evidence type="ECO:0000256" key="6">
    <source>
        <dbReference type="ARBA" id="ARBA00013099"/>
    </source>
</evidence>
<dbReference type="PIRSF" id="PIRSF000044">
    <property type="entry name" value="Cis_Diol_DH_RD"/>
    <property type="match status" value="1"/>
</dbReference>
<dbReference type="AlphaFoldDB" id="A0A3B0VF07"/>
<name>A0A3B0VF07_9ZZZZ</name>
<dbReference type="InterPro" id="IPR039261">
    <property type="entry name" value="FNR_nucleotide-bd"/>
</dbReference>
<gene>
    <name evidence="30" type="ORF">MNBD_DELTA03-749</name>
</gene>
<evidence type="ECO:0000256" key="12">
    <source>
        <dbReference type="ARBA" id="ARBA00022714"/>
    </source>
</evidence>
<keyword evidence="27" id="KW-0812">Transmembrane</keyword>
<protein>
    <recommendedName>
        <fullName evidence="7">Na(+)-translocating NADH-quinone reductase subunit F</fullName>
        <ecNumber evidence="6">7.2.1.1</ecNumber>
    </recommendedName>
    <alternativeName>
        <fullName evidence="25">NQR complex subunit F</fullName>
    </alternativeName>
    <alternativeName>
        <fullName evidence="24">NQR-1 subunit F</fullName>
    </alternativeName>
</protein>
<dbReference type="PROSITE" id="PS51085">
    <property type="entry name" value="2FE2S_FER_2"/>
    <property type="match status" value="1"/>
</dbReference>
<evidence type="ECO:0000256" key="20">
    <source>
        <dbReference type="ARBA" id="ARBA00023065"/>
    </source>
</evidence>
<dbReference type="Gene3D" id="3.10.20.30">
    <property type="match status" value="1"/>
</dbReference>
<feature type="domain" description="2Fe-2S ferredoxin-type" evidence="28">
    <location>
        <begin position="33"/>
        <end position="125"/>
    </location>
</feature>
<comment type="similarity">
    <text evidence="4">Belongs to the NqrF family.</text>
</comment>
<accession>A0A3B0VF07</accession>
<evidence type="ECO:0000256" key="13">
    <source>
        <dbReference type="ARBA" id="ARBA00022723"/>
    </source>
</evidence>
<evidence type="ECO:0000259" key="28">
    <source>
        <dbReference type="PROSITE" id="PS51085"/>
    </source>
</evidence>
<keyword evidence="9" id="KW-1003">Cell membrane</keyword>
<dbReference type="Pfam" id="PF00175">
    <property type="entry name" value="NAD_binding_1"/>
    <property type="match status" value="1"/>
</dbReference>
<dbReference type="InterPro" id="IPR017938">
    <property type="entry name" value="Riboflavin_synthase-like_b-brl"/>
</dbReference>
<dbReference type="PRINTS" id="PR00371">
    <property type="entry name" value="FPNCR"/>
</dbReference>
<evidence type="ECO:0000256" key="10">
    <source>
        <dbReference type="ARBA" id="ARBA00022519"/>
    </source>
</evidence>
<dbReference type="Pfam" id="PF00111">
    <property type="entry name" value="Fer2"/>
    <property type="match status" value="1"/>
</dbReference>
<comment type="subunit">
    <text evidence="5">Composed of six subunits; NqrA, NqrB, NqrC, NqrD, NqrE and NqrF.</text>
</comment>
<comment type="function">
    <text evidence="2">NQR complex catalyzes the reduction of ubiquinone-1 to ubiquinol by two successive reactions, coupled with the transport of Na(+) ions from the cytoplasm to the periplasm. The first step is catalyzed by NqrF, which accepts electrons from NADH and reduces ubiquinone-1 to ubisemiquinone by a one-electron transfer pathway.</text>
</comment>
<evidence type="ECO:0000259" key="29">
    <source>
        <dbReference type="PROSITE" id="PS51384"/>
    </source>
</evidence>
<evidence type="ECO:0000256" key="4">
    <source>
        <dbReference type="ARBA" id="ARBA00005570"/>
    </source>
</evidence>
<feature type="domain" description="FAD-binding FR-type" evidence="29">
    <location>
        <begin position="128"/>
        <end position="269"/>
    </location>
</feature>
<keyword evidence="8" id="KW-0813">Transport</keyword>
<dbReference type="SUPFAM" id="SSF54292">
    <property type="entry name" value="2Fe-2S ferredoxin-like"/>
    <property type="match status" value="1"/>
</dbReference>
<dbReference type="CDD" id="cd06188">
    <property type="entry name" value="NADH_quinone_reductase"/>
    <property type="match status" value="1"/>
</dbReference>
<sequence length="406" mass="45365">MSEIYAGIICFMLIQFILVSLIILARKTLLPSGSLTIKINGRKALEVSPGGKLLTTLAEHDIFLSSACGGGGSCGQCRVRVNSGGGSILPTERAHINLREAREGTRLACQVQVKRDMEISVPEGMLETRRWPCRVISNHNVATFIKELILALPEGGELNFRPGGFIQIEVPPHVLSYSDFDIDERFLADWTKFKMFQYKSHVHAPVTRAYSMANYPGEKGIIKLNVRIASPPPRGPANIPPGQASSYIFNLKPGDEVTVAGPFGEFFFEESDSEMVYIGGGAGMAPLRSHIFELLKGRQSKRLISFWYGGRSMQEVFYADEFEDLAAEFDNFSFHLALSEPQAEDKWQGLTGFIHQVLYDNYLRQHPAPEEINYYMCGPPMMTRAVLEMLDNLGVERENIHFDDFG</sequence>
<evidence type="ECO:0000256" key="16">
    <source>
        <dbReference type="ARBA" id="ARBA00023004"/>
    </source>
</evidence>
<evidence type="ECO:0000256" key="23">
    <source>
        <dbReference type="ARBA" id="ARBA00023201"/>
    </source>
</evidence>
<dbReference type="InterPro" id="IPR017927">
    <property type="entry name" value="FAD-bd_FR_type"/>
</dbReference>
<organism evidence="30">
    <name type="scientific">hydrothermal vent metagenome</name>
    <dbReference type="NCBI Taxonomy" id="652676"/>
    <lineage>
        <taxon>unclassified sequences</taxon>
        <taxon>metagenomes</taxon>
        <taxon>ecological metagenomes</taxon>
    </lineage>
</organism>
<evidence type="ECO:0000256" key="8">
    <source>
        <dbReference type="ARBA" id="ARBA00022448"/>
    </source>
</evidence>
<dbReference type="EC" id="7.2.1.1" evidence="6"/>
<keyword evidence="11" id="KW-0285">Flavoprotein</keyword>
<dbReference type="PANTHER" id="PTHR43644:SF1">
    <property type="entry name" value="NAD(P)H-FLAVIN REDUCTASE"/>
    <property type="match status" value="1"/>
</dbReference>
<evidence type="ECO:0000256" key="9">
    <source>
        <dbReference type="ARBA" id="ARBA00022475"/>
    </source>
</evidence>
<dbReference type="PROSITE" id="PS51384">
    <property type="entry name" value="FAD_FR"/>
    <property type="match status" value="1"/>
</dbReference>
<dbReference type="InterPro" id="IPR001433">
    <property type="entry name" value="OxRdtase_FAD/NAD-bd"/>
</dbReference>
<dbReference type="GO" id="GO:0046872">
    <property type="term" value="F:metal ion binding"/>
    <property type="evidence" value="ECO:0007669"/>
    <property type="project" value="UniProtKB-KW"/>
</dbReference>
<dbReference type="FunFam" id="3.40.50.80:FF:000014">
    <property type="entry name" value="Na(+)-translocating NADH-quinone reductase subunit F"/>
    <property type="match status" value="1"/>
</dbReference>
<keyword evidence="18" id="KW-0520">NAD</keyword>
<proteinExistence type="inferred from homology"/>
<keyword evidence="22 27" id="KW-0472">Membrane</keyword>
<evidence type="ECO:0000256" key="15">
    <source>
        <dbReference type="ARBA" id="ARBA00022967"/>
    </source>
</evidence>
<evidence type="ECO:0000256" key="5">
    <source>
        <dbReference type="ARBA" id="ARBA00011309"/>
    </source>
</evidence>
<dbReference type="PANTHER" id="PTHR43644">
    <property type="entry name" value="NA(+)-TRANSLOCATING NADH-QUINONE REDUCTASE SUBUNIT"/>
    <property type="match status" value="1"/>
</dbReference>
<evidence type="ECO:0000256" key="21">
    <source>
        <dbReference type="ARBA" id="ARBA00023075"/>
    </source>
</evidence>
<evidence type="ECO:0000256" key="25">
    <source>
        <dbReference type="ARBA" id="ARBA00030787"/>
    </source>
</evidence>
<evidence type="ECO:0000256" key="14">
    <source>
        <dbReference type="ARBA" id="ARBA00022827"/>
    </source>
</evidence>
<evidence type="ECO:0000256" key="18">
    <source>
        <dbReference type="ARBA" id="ARBA00023027"/>
    </source>
</evidence>
<dbReference type="Pfam" id="PF00970">
    <property type="entry name" value="FAD_binding_6"/>
    <property type="match status" value="1"/>
</dbReference>
<dbReference type="GO" id="GO:0016655">
    <property type="term" value="F:oxidoreductase activity, acting on NAD(P)H, quinone or similar compound as acceptor"/>
    <property type="evidence" value="ECO:0007669"/>
    <property type="project" value="InterPro"/>
</dbReference>
<evidence type="ECO:0000256" key="1">
    <source>
        <dbReference type="ARBA" id="ARBA00001974"/>
    </source>
</evidence>
<reference evidence="30" key="1">
    <citation type="submission" date="2018-06" db="EMBL/GenBank/DDBJ databases">
        <authorList>
            <person name="Zhirakovskaya E."/>
        </authorList>
    </citation>
    <scope>NUCLEOTIDE SEQUENCE</scope>
</reference>
<keyword evidence="21" id="KW-0830">Ubiquinone</keyword>
<keyword evidence="15" id="KW-1278">Translocase</keyword>
<dbReference type="GO" id="GO:0005886">
    <property type="term" value="C:plasma membrane"/>
    <property type="evidence" value="ECO:0007669"/>
    <property type="project" value="UniProtKB-SubCell"/>
</dbReference>
<evidence type="ECO:0000256" key="27">
    <source>
        <dbReference type="SAM" id="Phobius"/>
    </source>
</evidence>
<evidence type="ECO:0000256" key="22">
    <source>
        <dbReference type="ARBA" id="ARBA00023136"/>
    </source>
</evidence>
<dbReference type="SUPFAM" id="SSF63380">
    <property type="entry name" value="Riboflavin synthase domain-like"/>
    <property type="match status" value="1"/>
</dbReference>
<keyword evidence="16" id="KW-0408">Iron</keyword>
<dbReference type="InterPro" id="IPR001041">
    <property type="entry name" value="2Fe-2S_ferredoxin-type"/>
</dbReference>
<keyword evidence="20" id="KW-0406">Ion transport</keyword>
<evidence type="ECO:0000256" key="3">
    <source>
        <dbReference type="ARBA" id="ARBA00004533"/>
    </source>
</evidence>
<comment type="catalytic activity">
    <reaction evidence="26">
        <text>a ubiquinone + n Na(+)(in) + NADH + H(+) = a ubiquinol + n Na(+)(out) + NAD(+)</text>
        <dbReference type="Rhea" id="RHEA:47748"/>
        <dbReference type="Rhea" id="RHEA-COMP:9565"/>
        <dbReference type="Rhea" id="RHEA-COMP:9566"/>
        <dbReference type="ChEBI" id="CHEBI:15378"/>
        <dbReference type="ChEBI" id="CHEBI:16389"/>
        <dbReference type="ChEBI" id="CHEBI:17976"/>
        <dbReference type="ChEBI" id="CHEBI:29101"/>
        <dbReference type="ChEBI" id="CHEBI:57540"/>
        <dbReference type="ChEBI" id="CHEBI:57945"/>
        <dbReference type="EC" id="7.2.1.1"/>
    </reaction>
</comment>
<evidence type="ECO:0000256" key="11">
    <source>
        <dbReference type="ARBA" id="ARBA00022630"/>
    </source>
</evidence>
<keyword evidence="30" id="KW-0560">Oxidoreductase</keyword>
<dbReference type="GO" id="GO:0006814">
    <property type="term" value="P:sodium ion transport"/>
    <property type="evidence" value="ECO:0007669"/>
    <property type="project" value="UniProtKB-KW"/>
</dbReference>
<comment type="subcellular location">
    <subcellularLocation>
        <location evidence="3">Cell inner membrane</location>
    </subcellularLocation>
</comment>
<dbReference type="HAMAP" id="MF_00430">
    <property type="entry name" value="NqrF"/>
    <property type="match status" value="1"/>
</dbReference>
<evidence type="ECO:0000256" key="26">
    <source>
        <dbReference type="ARBA" id="ARBA00048891"/>
    </source>
</evidence>
<dbReference type="EMBL" id="UOEX01000214">
    <property type="protein sequence ID" value="VAW37532.1"/>
    <property type="molecule type" value="Genomic_DNA"/>
</dbReference>
<feature type="transmembrane region" description="Helical" evidence="27">
    <location>
        <begin position="6"/>
        <end position="25"/>
    </location>
</feature>
<keyword evidence="10" id="KW-0997">Cell inner membrane</keyword>
<keyword evidence="23" id="KW-0739">Sodium transport</keyword>
<dbReference type="GO" id="GO:0051537">
    <property type="term" value="F:2 iron, 2 sulfur cluster binding"/>
    <property type="evidence" value="ECO:0007669"/>
    <property type="project" value="UniProtKB-KW"/>
</dbReference>
<keyword evidence="27" id="KW-1133">Transmembrane helix</keyword>
<keyword evidence="12" id="KW-0001">2Fe-2S</keyword>
<evidence type="ECO:0000256" key="2">
    <source>
        <dbReference type="ARBA" id="ARBA00002972"/>
    </source>
</evidence>
<dbReference type="InterPro" id="IPR001709">
    <property type="entry name" value="Flavoprot_Pyr_Nucl_cyt_Rdtase"/>
</dbReference>
<keyword evidence="17" id="KW-0411">Iron-sulfur</keyword>
<dbReference type="InterPro" id="IPR012675">
    <property type="entry name" value="Beta-grasp_dom_sf"/>
</dbReference>
<evidence type="ECO:0000313" key="30">
    <source>
        <dbReference type="EMBL" id="VAW37532.1"/>
    </source>
</evidence>
<dbReference type="NCBIfam" id="TIGR01941">
    <property type="entry name" value="nqrF"/>
    <property type="match status" value="1"/>
</dbReference>
<evidence type="ECO:0000256" key="24">
    <source>
        <dbReference type="ARBA" id="ARBA00030032"/>
    </source>
</evidence>